<evidence type="ECO:0000256" key="6">
    <source>
        <dbReference type="SAM" id="Phobius"/>
    </source>
</evidence>
<keyword evidence="3 6" id="KW-1133">Transmembrane helix</keyword>
<proteinExistence type="predicted"/>
<feature type="compositionally biased region" description="Basic and acidic residues" evidence="5">
    <location>
        <begin position="344"/>
        <end position="353"/>
    </location>
</feature>
<organism evidence="7 8">
    <name type="scientific">Roseiconus nitratireducens</name>
    <dbReference type="NCBI Taxonomy" id="2605748"/>
    <lineage>
        <taxon>Bacteria</taxon>
        <taxon>Pseudomonadati</taxon>
        <taxon>Planctomycetota</taxon>
        <taxon>Planctomycetia</taxon>
        <taxon>Pirellulales</taxon>
        <taxon>Pirellulaceae</taxon>
        <taxon>Roseiconus</taxon>
    </lineage>
</organism>
<feature type="transmembrane region" description="Helical" evidence="6">
    <location>
        <begin position="38"/>
        <end position="57"/>
    </location>
</feature>
<evidence type="ECO:0000313" key="8">
    <source>
        <dbReference type="Proteomes" id="UP000324479"/>
    </source>
</evidence>
<evidence type="ECO:0000256" key="1">
    <source>
        <dbReference type="ARBA" id="ARBA00004141"/>
    </source>
</evidence>
<feature type="transmembrane region" description="Helical" evidence="6">
    <location>
        <begin position="246"/>
        <end position="266"/>
    </location>
</feature>
<dbReference type="PANTHER" id="PTHR11040">
    <property type="entry name" value="ZINC/IRON TRANSPORTER"/>
    <property type="match status" value="1"/>
</dbReference>
<feature type="transmembrane region" description="Helical" evidence="6">
    <location>
        <begin position="278"/>
        <end position="297"/>
    </location>
</feature>
<feature type="transmembrane region" description="Helical" evidence="6">
    <location>
        <begin position="174"/>
        <end position="200"/>
    </location>
</feature>
<evidence type="ECO:0000313" key="7">
    <source>
        <dbReference type="EMBL" id="KAA5544654.1"/>
    </source>
</evidence>
<dbReference type="Proteomes" id="UP000324479">
    <property type="component" value="Unassembled WGS sequence"/>
</dbReference>
<name>A0A5M6DAQ6_9BACT</name>
<evidence type="ECO:0000256" key="4">
    <source>
        <dbReference type="ARBA" id="ARBA00023136"/>
    </source>
</evidence>
<feature type="transmembrane region" description="Helical" evidence="6">
    <location>
        <begin position="69"/>
        <end position="88"/>
    </location>
</feature>
<dbReference type="InterPro" id="IPR003689">
    <property type="entry name" value="ZIP"/>
</dbReference>
<dbReference type="GO" id="GO:0005385">
    <property type="term" value="F:zinc ion transmembrane transporter activity"/>
    <property type="evidence" value="ECO:0007669"/>
    <property type="project" value="TreeGrafter"/>
</dbReference>
<feature type="region of interest" description="Disordered" evidence="5">
    <location>
        <begin position="103"/>
        <end position="153"/>
    </location>
</feature>
<dbReference type="EMBL" id="VWOX01000004">
    <property type="protein sequence ID" value="KAA5544654.1"/>
    <property type="molecule type" value="Genomic_DNA"/>
</dbReference>
<feature type="transmembrane region" description="Helical" evidence="6">
    <location>
        <begin position="206"/>
        <end position="225"/>
    </location>
</feature>
<dbReference type="AlphaFoldDB" id="A0A5M6DAQ6"/>
<evidence type="ECO:0000256" key="3">
    <source>
        <dbReference type="ARBA" id="ARBA00022989"/>
    </source>
</evidence>
<feature type="transmembrane region" description="Helical" evidence="6">
    <location>
        <begin position="309"/>
        <end position="326"/>
    </location>
</feature>
<gene>
    <name evidence="7" type="ORF">FYK55_10120</name>
</gene>
<sequence length="353" mass="37477">MMSPGSLLFVYCVFIFAASNAGGRLSDLIRMTHLRTQLLMSGVAGLMLGIAMLHLLPHAGEILQSSTKTGAGSLLGLIAMFLLIRLFHTHDHSGSVARPAVTDAVSEDGLPSGADDRQDHSSHHDHDHDHAHDHDHDHDGHGHHDHDHHAHAHLHSRIGNAGHSHDHTPTGRRFGWAGVFFGLTLHTLIDGVALASSVIADASHGSSLGLAGIGTFLVIVLHIPLDSFAITSVMSRQGWSSQAQRTASLLFSLACPIGAACFYLGVTRLIQGTEILGWGLAISAGFFICIALADLLPEVAFHDHDRGKLTAALLFGVAIAVTIENLPGHNHDHGSGESSPGEHGASEPHIHQF</sequence>
<feature type="compositionally biased region" description="Basic and acidic residues" evidence="5">
    <location>
        <begin position="114"/>
        <end position="148"/>
    </location>
</feature>
<reference evidence="7 8" key="1">
    <citation type="submission" date="2019-08" db="EMBL/GenBank/DDBJ databases">
        <authorList>
            <person name="Dhanesh K."/>
            <person name="Kumar G."/>
            <person name="Sasikala C."/>
            <person name="Venkata Ramana C."/>
        </authorList>
    </citation>
    <scope>NUCLEOTIDE SEQUENCE [LARGE SCALE GENOMIC DNA]</scope>
    <source>
        <strain evidence="7 8">JC645</strain>
    </source>
</reference>
<comment type="subcellular location">
    <subcellularLocation>
        <location evidence="1">Membrane</location>
        <topology evidence="1">Multi-pass membrane protein</topology>
    </subcellularLocation>
</comment>
<keyword evidence="2 6" id="KW-0812">Transmembrane</keyword>
<evidence type="ECO:0000256" key="5">
    <source>
        <dbReference type="SAM" id="MobiDB-lite"/>
    </source>
</evidence>
<comment type="caution">
    <text evidence="7">The sequence shown here is derived from an EMBL/GenBank/DDBJ whole genome shotgun (WGS) entry which is preliminary data.</text>
</comment>
<protein>
    <submittedName>
        <fullName evidence="7">Iron permease</fullName>
    </submittedName>
</protein>
<dbReference type="GO" id="GO:0016020">
    <property type="term" value="C:membrane"/>
    <property type="evidence" value="ECO:0007669"/>
    <property type="project" value="UniProtKB-SubCell"/>
</dbReference>
<feature type="transmembrane region" description="Helical" evidence="6">
    <location>
        <begin position="6"/>
        <end position="26"/>
    </location>
</feature>
<feature type="region of interest" description="Disordered" evidence="5">
    <location>
        <begin position="330"/>
        <end position="353"/>
    </location>
</feature>
<accession>A0A5M6DAQ6</accession>
<dbReference type="Pfam" id="PF02535">
    <property type="entry name" value="Zip"/>
    <property type="match status" value="1"/>
</dbReference>
<keyword evidence="8" id="KW-1185">Reference proteome</keyword>
<evidence type="ECO:0000256" key="2">
    <source>
        <dbReference type="ARBA" id="ARBA00022692"/>
    </source>
</evidence>
<keyword evidence="4 6" id="KW-0472">Membrane</keyword>
<dbReference type="PANTHER" id="PTHR11040:SF44">
    <property type="entry name" value="PROTEIN ZNTC-RELATED"/>
    <property type="match status" value="1"/>
</dbReference>